<dbReference type="Pfam" id="PF13962">
    <property type="entry name" value="PGG"/>
    <property type="match status" value="1"/>
</dbReference>
<evidence type="ECO:0000259" key="4">
    <source>
        <dbReference type="PROSITE" id="PS51360"/>
    </source>
</evidence>
<evidence type="ECO:0000313" key="5">
    <source>
        <dbReference type="EMBL" id="CAA7023431.1"/>
    </source>
</evidence>
<dbReference type="SMART" id="SM00248">
    <property type="entry name" value="ANK"/>
    <property type="match status" value="6"/>
</dbReference>
<dbReference type="Pfam" id="PF12796">
    <property type="entry name" value="Ank_2"/>
    <property type="match status" value="2"/>
</dbReference>
<dbReference type="Gene3D" id="1.10.245.10">
    <property type="entry name" value="SWIB/MDM2 domain"/>
    <property type="match status" value="1"/>
</dbReference>
<sequence length="1074" mass="120847">MSVVVDVNIDQDENIYERLKKAAQDGDIEKLYALIAQDPDILEHFDKVSFCETPLHVAAENGKTHFAMEVMNLKPSLAMKLNVSGYSPLHLALQGKHVRMVRGFVAMDSSLVSIKGRGRITPLHHVARVGDSELLSEFLLACPSSIQDLTIKCETAVHVAVKNHQFEAFKILLGWIQRVKREDILDWKDEDGNTVYHNAASMNQTEVMKLLGKTVKVNAKNLDGKTAAEILQTYKSPFFPKASRFLRRAKERLFCGPTMTLGSYLSKKPSLIEKRNSLLGLSKIGHGSQSSDSRSMILVVAILVVTATYQAGLSPPGGFWQESSPNVGDWDSHVAGQMVMPFYIALYFYVLNGIAFFSSLYVIMILIVGLPMWKVLYGSIAALAIANIATLSSTFPIGDDLADDLVENVIGSILNFVYLVTVGSIVSAPFVEFLVTSSDSSGSYILPEHFEISSNPFSRVFTVHRFLVFTFGGGFPRWVVTFHIPATTTAELAFSSLFSFLEMDVEMGDSSFMEERNDKVKVSSRKRSRKPKPLEFLGWGSKNLIEFLQSLGRDTTNKISEQDVTSIIMSYIREKNHAYDHIIKVPDLVEKHYVENQDDDAEFGFLFDSDDDKGQQRLSLSDKIDKQITQVVKKPKGTLAAIVMDNVKLLYLRKSLVQELAKTPETFGSKVLGTFVKIKNPSQLVQITGVKEGNPIDGHFLQVANYSYHLEDVPSSVLSDDDFSPEECAELRQRIKNGCVKRLTVVDMEEKVRSLHEDVTKHWIARELALLRRRINQASEKGWRREYPFCYLEERELLENPEEQSMLLREVPEVVAEEVLEPQCVYDGVKIEHEFMEPIPVVYIEAPQSEEEQQQLSDSPVDSVKIEDEFMEPSPVAFNEAPQSEEEKQQLSDSPVDSVHDGVKIENDFMEPNPGACIKEEQQQLSDSPVDSVQKNQENSKLGDGEDQPSLAASADDKKDKEPPENAENKEPITENVPQAQSNPVEIIELSDDDDDDDEEDNDNGVYEKCDPKKVMWCYEQPKGRTNGPFSLAQLKEWNDEEYFVHVPDFKVWMTGKGMRSAVLLTKLLHHIKA</sequence>
<dbReference type="SUPFAM" id="SSF55277">
    <property type="entry name" value="GYF domain"/>
    <property type="match status" value="1"/>
</dbReference>
<dbReference type="PROSITE" id="PS50829">
    <property type="entry name" value="GYF"/>
    <property type="match status" value="1"/>
</dbReference>
<name>A0A6D2IDP2_9BRAS</name>
<feature type="domain" description="Plus3" evidence="4">
    <location>
        <begin position="641"/>
        <end position="760"/>
    </location>
</feature>
<keyword evidence="2" id="KW-0812">Transmembrane</keyword>
<evidence type="ECO:0000313" key="6">
    <source>
        <dbReference type="Proteomes" id="UP000467841"/>
    </source>
</evidence>
<dbReference type="SUPFAM" id="SSF47592">
    <property type="entry name" value="SWIB/MDM2 domain"/>
    <property type="match status" value="1"/>
</dbReference>
<dbReference type="InterPro" id="IPR036770">
    <property type="entry name" value="Ankyrin_rpt-contain_sf"/>
</dbReference>
<dbReference type="InterPro" id="IPR036885">
    <property type="entry name" value="SWIB_MDM2_dom_sf"/>
</dbReference>
<accession>A0A6D2IDP2</accession>
<gene>
    <name evidence="5" type="ORF">MERR_LOCUS10666</name>
</gene>
<dbReference type="InterPro" id="IPR026961">
    <property type="entry name" value="PGG_dom"/>
</dbReference>
<keyword evidence="6" id="KW-1185">Reference proteome</keyword>
<dbReference type="SUPFAM" id="SSF48403">
    <property type="entry name" value="Ankyrin repeat"/>
    <property type="match status" value="1"/>
</dbReference>
<keyword evidence="2" id="KW-0472">Membrane</keyword>
<dbReference type="SMART" id="SM00719">
    <property type="entry name" value="Plus3"/>
    <property type="match status" value="1"/>
</dbReference>
<feature type="transmembrane region" description="Helical" evidence="2">
    <location>
        <begin position="346"/>
        <end position="368"/>
    </location>
</feature>
<organism evidence="5 6">
    <name type="scientific">Microthlaspi erraticum</name>
    <dbReference type="NCBI Taxonomy" id="1685480"/>
    <lineage>
        <taxon>Eukaryota</taxon>
        <taxon>Viridiplantae</taxon>
        <taxon>Streptophyta</taxon>
        <taxon>Embryophyta</taxon>
        <taxon>Tracheophyta</taxon>
        <taxon>Spermatophyta</taxon>
        <taxon>Magnoliopsida</taxon>
        <taxon>eudicotyledons</taxon>
        <taxon>Gunneridae</taxon>
        <taxon>Pentapetalae</taxon>
        <taxon>rosids</taxon>
        <taxon>malvids</taxon>
        <taxon>Brassicales</taxon>
        <taxon>Brassicaceae</taxon>
        <taxon>Coluteocarpeae</taxon>
        <taxon>Microthlaspi</taxon>
    </lineage>
</organism>
<evidence type="ECO:0000259" key="3">
    <source>
        <dbReference type="PROSITE" id="PS50829"/>
    </source>
</evidence>
<dbReference type="OrthoDB" id="1107116at2759"/>
<evidence type="ECO:0000256" key="2">
    <source>
        <dbReference type="SAM" id="Phobius"/>
    </source>
</evidence>
<dbReference type="InterPro" id="IPR036128">
    <property type="entry name" value="Plus3-like_sf"/>
</dbReference>
<feature type="compositionally biased region" description="Basic and acidic residues" evidence="1">
    <location>
        <begin position="955"/>
        <end position="973"/>
    </location>
</feature>
<dbReference type="Gene3D" id="3.30.1490.40">
    <property type="match status" value="1"/>
</dbReference>
<dbReference type="Pfam" id="PF25980">
    <property type="entry name" value="NERD_plant"/>
    <property type="match status" value="1"/>
</dbReference>
<dbReference type="InterPro" id="IPR058668">
    <property type="entry name" value="NERD_dom"/>
</dbReference>
<dbReference type="InterPro" id="IPR003169">
    <property type="entry name" value="GYF"/>
</dbReference>
<feature type="region of interest" description="Disordered" evidence="1">
    <location>
        <begin position="921"/>
        <end position="1008"/>
    </location>
</feature>
<feature type="transmembrane region" description="Helical" evidence="2">
    <location>
        <begin position="375"/>
        <end position="397"/>
    </location>
</feature>
<dbReference type="InterPro" id="IPR035445">
    <property type="entry name" value="GYF-like_dom_sf"/>
</dbReference>
<dbReference type="AlphaFoldDB" id="A0A6D2IDP2"/>
<dbReference type="PROSITE" id="PS51360">
    <property type="entry name" value="PLUS3"/>
    <property type="match status" value="1"/>
</dbReference>
<dbReference type="InterPro" id="IPR004343">
    <property type="entry name" value="Plus-3_dom"/>
</dbReference>
<comment type="caution">
    <text evidence="5">The sequence shown here is derived from an EMBL/GenBank/DDBJ whole genome shotgun (WGS) entry which is preliminary data.</text>
</comment>
<proteinExistence type="predicted"/>
<dbReference type="InterPro" id="IPR045894">
    <property type="entry name" value="At5g08430-like"/>
</dbReference>
<feature type="compositionally biased region" description="Acidic residues" evidence="1">
    <location>
        <begin position="989"/>
        <end position="1003"/>
    </location>
</feature>
<dbReference type="InterPro" id="IPR002110">
    <property type="entry name" value="Ankyrin_rpt"/>
</dbReference>
<dbReference type="PANTHER" id="PTHR46851">
    <property type="entry name" value="OS01G0884500 PROTEIN"/>
    <property type="match status" value="1"/>
</dbReference>
<evidence type="ECO:0000256" key="1">
    <source>
        <dbReference type="SAM" id="MobiDB-lite"/>
    </source>
</evidence>
<dbReference type="SUPFAM" id="SSF159042">
    <property type="entry name" value="Plus3-like"/>
    <property type="match status" value="1"/>
</dbReference>
<dbReference type="Pfam" id="PF03126">
    <property type="entry name" value="Plus-3"/>
    <property type="match status" value="1"/>
</dbReference>
<dbReference type="PANTHER" id="PTHR46851:SF6">
    <property type="entry name" value="SWIB_MDM2, PLUS-3 AND GYF DOMAIN-CONTAINING PROTEIN"/>
    <property type="match status" value="1"/>
</dbReference>
<evidence type="ECO:0008006" key="7">
    <source>
        <dbReference type="Google" id="ProtNLM"/>
    </source>
</evidence>
<reference evidence="5" key="1">
    <citation type="submission" date="2020-01" db="EMBL/GenBank/DDBJ databases">
        <authorList>
            <person name="Mishra B."/>
        </authorList>
    </citation>
    <scope>NUCLEOTIDE SEQUENCE [LARGE SCALE GENOMIC DNA]</scope>
</reference>
<feature type="transmembrane region" description="Helical" evidence="2">
    <location>
        <begin position="409"/>
        <end position="435"/>
    </location>
</feature>
<protein>
    <recommendedName>
        <fullName evidence="7">GYF domain-containing protein</fullName>
    </recommendedName>
</protein>
<feature type="compositionally biased region" description="Polar residues" evidence="1">
    <location>
        <begin position="923"/>
        <end position="940"/>
    </location>
</feature>
<feature type="region of interest" description="Disordered" evidence="1">
    <location>
        <begin position="879"/>
        <end position="900"/>
    </location>
</feature>
<keyword evidence="2" id="KW-1133">Transmembrane helix</keyword>
<dbReference type="EMBL" id="CACVBM020000777">
    <property type="protein sequence ID" value="CAA7023431.1"/>
    <property type="molecule type" value="Genomic_DNA"/>
</dbReference>
<dbReference type="Proteomes" id="UP000467841">
    <property type="component" value="Unassembled WGS sequence"/>
</dbReference>
<feature type="domain" description="GYF" evidence="3">
    <location>
        <begin position="1014"/>
        <end position="1070"/>
    </location>
</feature>
<dbReference type="Gene3D" id="1.25.40.20">
    <property type="entry name" value="Ankyrin repeat-containing domain"/>
    <property type="match status" value="1"/>
</dbReference>
<dbReference type="Gene3D" id="3.90.70.200">
    <property type="entry name" value="Plus-3 domain"/>
    <property type="match status" value="1"/>
</dbReference>
<dbReference type="GO" id="GO:0003677">
    <property type="term" value="F:DNA binding"/>
    <property type="evidence" value="ECO:0007669"/>
    <property type="project" value="InterPro"/>
</dbReference>